<dbReference type="GeneID" id="85361069"/>
<name>A0AA39KB72_ARMTA</name>
<proteinExistence type="predicted"/>
<dbReference type="InterPro" id="IPR001130">
    <property type="entry name" value="TatD-like"/>
</dbReference>
<dbReference type="Pfam" id="PF01026">
    <property type="entry name" value="TatD_DNase"/>
    <property type="match status" value="1"/>
</dbReference>
<dbReference type="RefSeq" id="XP_060329927.1">
    <property type="nucleotide sequence ID" value="XM_060477521.1"/>
</dbReference>
<evidence type="ECO:0000313" key="2">
    <source>
        <dbReference type="Proteomes" id="UP001175211"/>
    </source>
</evidence>
<dbReference type="GO" id="GO:0016788">
    <property type="term" value="F:hydrolase activity, acting on ester bonds"/>
    <property type="evidence" value="ECO:0007669"/>
    <property type="project" value="InterPro"/>
</dbReference>
<evidence type="ECO:0000313" key="1">
    <source>
        <dbReference type="EMBL" id="KAK0457628.1"/>
    </source>
</evidence>
<gene>
    <name evidence="1" type="ORF">EV420DRAFT_1643479</name>
</gene>
<dbReference type="Proteomes" id="UP001175211">
    <property type="component" value="Unassembled WGS sequence"/>
</dbReference>
<protein>
    <submittedName>
        <fullName evidence="1">Uncharacterized protein</fullName>
    </submittedName>
</protein>
<organism evidence="1 2">
    <name type="scientific">Armillaria tabescens</name>
    <name type="common">Ringless honey mushroom</name>
    <name type="synonym">Agaricus tabescens</name>
    <dbReference type="NCBI Taxonomy" id="1929756"/>
    <lineage>
        <taxon>Eukaryota</taxon>
        <taxon>Fungi</taxon>
        <taxon>Dikarya</taxon>
        <taxon>Basidiomycota</taxon>
        <taxon>Agaricomycotina</taxon>
        <taxon>Agaricomycetes</taxon>
        <taxon>Agaricomycetidae</taxon>
        <taxon>Agaricales</taxon>
        <taxon>Marasmiineae</taxon>
        <taxon>Physalacriaceae</taxon>
        <taxon>Desarmillaria</taxon>
    </lineage>
</organism>
<reference evidence="1" key="1">
    <citation type="submission" date="2023-06" db="EMBL/GenBank/DDBJ databases">
        <authorList>
            <consortium name="Lawrence Berkeley National Laboratory"/>
            <person name="Ahrendt S."/>
            <person name="Sahu N."/>
            <person name="Indic B."/>
            <person name="Wong-Bajracharya J."/>
            <person name="Merenyi Z."/>
            <person name="Ke H.-M."/>
            <person name="Monk M."/>
            <person name="Kocsube S."/>
            <person name="Drula E."/>
            <person name="Lipzen A."/>
            <person name="Balint B."/>
            <person name="Henrissat B."/>
            <person name="Andreopoulos B."/>
            <person name="Martin F.M."/>
            <person name="Harder C.B."/>
            <person name="Rigling D."/>
            <person name="Ford K.L."/>
            <person name="Foster G.D."/>
            <person name="Pangilinan J."/>
            <person name="Papanicolaou A."/>
            <person name="Barry K."/>
            <person name="LaButti K."/>
            <person name="Viragh M."/>
            <person name="Koriabine M."/>
            <person name="Yan M."/>
            <person name="Riley R."/>
            <person name="Champramary S."/>
            <person name="Plett K.L."/>
            <person name="Tsai I.J."/>
            <person name="Slot J."/>
            <person name="Sipos G."/>
            <person name="Plett J."/>
            <person name="Nagy L.G."/>
            <person name="Grigoriev I.V."/>
        </authorList>
    </citation>
    <scope>NUCLEOTIDE SEQUENCE</scope>
    <source>
        <strain evidence="1">CCBAS 213</strain>
    </source>
</reference>
<accession>A0AA39KB72</accession>
<dbReference type="Gene3D" id="3.20.20.140">
    <property type="entry name" value="Metal-dependent hydrolases"/>
    <property type="match status" value="1"/>
</dbReference>
<sequence>MLTINPPGVHLHKVKLYAPTIESEILNAPSCQSCVGLGEIGLDYHIMLLPPNFQQWIFTAATIVIDHGILIAVHTQEADENIQNYDGRIKQQIIKNWRIH</sequence>
<dbReference type="InterPro" id="IPR032466">
    <property type="entry name" value="Metal_Hydrolase"/>
</dbReference>
<dbReference type="SUPFAM" id="SSF51556">
    <property type="entry name" value="Metallo-dependent hydrolases"/>
    <property type="match status" value="1"/>
</dbReference>
<dbReference type="EMBL" id="JAUEPS010000020">
    <property type="protein sequence ID" value="KAK0457628.1"/>
    <property type="molecule type" value="Genomic_DNA"/>
</dbReference>
<keyword evidence="2" id="KW-1185">Reference proteome</keyword>
<comment type="caution">
    <text evidence="1">The sequence shown here is derived from an EMBL/GenBank/DDBJ whole genome shotgun (WGS) entry which is preliminary data.</text>
</comment>
<dbReference type="AlphaFoldDB" id="A0AA39KB72"/>